<sequence>PKSTKIYFYIKDESAENAARTGIYSFMTTA</sequence>
<organism evidence="1">
    <name type="scientific">marine sediment metagenome</name>
    <dbReference type="NCBI Taxonomy" id="412755"/>
    <lineage>
        <taxon>unclassified sequences</taxon>
        <taxon>metagenomes</taxon>
        <taxon>ecological metagenomes</taxon>
    </lineage>
</organism>
<comment type="caution">
    <text evidence="1">The sequence shown here is derived from an EMBL/GenBank/DDBJ whole genome shotgun (WGS) entry which is preliminary data.</text>
</comment>
<feature type="non-terminal residue" evidence="1">
    <location>
        <position position="1"/>
    </location>
</feature>
<dbReference type="EMBL" id="BARV01004810">
    <property type="protein sequence ID" value="GAI07562.1"/>
    <property type="molecule type" value="Genomic_DNA"/>
</dbReference>
<accession>X1KKI1</accession>
<dbReference type="AlphaFoldDB" id="X1KKI1"/>
<protein>
    <submittedName>
        <fullName evidence="1">Uncharacterized protein</fullName>
    </submittedName>
</protein>
<gene>
    <name evidence="1" type="ORF">S06H3_10404</name>
</gene>
<name>X1KKI1_9ZZZZ</name>
<proteinExistence type="predicted"/>
<reference evidence="1" key="1">
    <citation type="journal article" date="2014" name="Front. Microbiol.">
        <title>High frequency of phylogenetically diverse reductive dehalogenase-homologous genes in deep subseafloor sedimentary metagenomes.</title>
        <authorList>
            <person name="Kawai M."/>
            <person name="Futagami T."/>
            <person name="Toyoda A."/>
            <person name="Takaki Y."/>
            <person name="Nishi S."/>
            <person name="Hori S."/>
            <person name="Arai W."/>
            <person name="Tsubouchi T."/>
            <person name="Morono Y."/>
            <person name="Uchiyama I."/>
            <person name="Ito T."/>
            <person name="Fujiyama A."/>
            <person name="Inagaki F."/>
            <person name="Takami H."/>
        </authorList>
    </citation>
    <scope>NUCLEOTIDE SEQUENCE</scope>
    <source>
        <strain evidence="1">Expedition CK06-06</strain>
    </source>
</reference>
<evidence type="ECO:0000313" key="1">
    <source>
        <dbReference type="EMBL" id="GAI07562.1"/>
    </source>
</evidence>